<dbReference type="Pfam" id="PF00076">
    <property type="entry name" value="RRM_1"/>
    <property type="match status" value="1"/>
</dbReference>
<organism evidence="7 8">
    <name type="scientific">Solea senegalensis</name>
    <name type="common">Senegalese sole</name>
    <dbReference type="NCBI Taxonomy" id="28829"/>
    <lineage>
        <taxon>Eukaryota</taxon>
        <taxon>Metazoa</taxon>
        <taxon>Chordata</taxon>
        <taxon>Craniata</taxon>
        <taxon>Vertebrata</taxon>
        <taxon>Euteleostomi</taxon>
        <taxon>Actinopterygii</taxon>
        <taxon>Neopterygii</taxon>
        <taxon>Teleostei</taxon>
        <taxon>Neoteleostei</taxon>
        <taxon>Acanthomorphata</taxon>
        <taxon>Carangaria</taxon>
        <taxon>Pleuronectiformes</taxon>
        <taxon>Pleuronectoidei</taxon>
        <taxon>Soleidae</taxon>
        <taxon>Solea</taxon>
    </lineage>
</organism>
<evidence type="ECO:0000313" key="8">
    <source>
        <dbReference type="Proteomes" id="UP000693946"/>
    </source>
</evidence>
<dbReference type="InterPro" id="IPR000504">
    <property type="entry name" value="RRM_dom"/>
</dbReference>
<evidence type="ECO:0000256" key="5">
    <source>
        <dbReference type="SAM" id="MobiDB-lite"/>
    </source>
</evidence>
<comment type="subcellular location">
    <subcellularLocation>
        <location evidence="1">Nucleus</location>
        <location evidence="1">Nucleoplasm</location>
    </subcellularLocation>
</comment>
<evidence type="ECO:0000256" key="2">
    <source>
        <dbReference type="ARBA" id="ARBA00022884"/>
    </source>
</evidence>
<sequence>MGIEEEADRTLFIRNLDSRVTEELLFELFLQAGPLVKTKIPKDQDGKQKTFGFAVYKHEVSVPYAMQLLNGATLFGKNIHVQFRSGSSHSNSTGNSQNSSPVNTPNPHGQRTPIHFSSPPYTPPPQMLRSFSSPDNLQKHAMMNNMMWQLHMQQLDQLNGSISKPLHGHGLAGGNSGSSRAHDNAPYRQHHSNTNSGGRNQRYTDEFGSGRNQQHSHSRDNYHHQGDRSGKRHHDNRGGHRHHEDRGNNRGYQESRWRRY</sequence>
<feature type="region of interest" description="Disordered" evidence="5">
    <location>
        <begin position="160"/>
        <end position="260"/>
    </location>
</feature>
<dbReference type="PROSITE" id="PS50102">
    <property type="entry name" value="RRM"/>
    <property type="match status" value="1"/>
</dbReference>
<feature type="compositionally biased region" description="Basic and acidic residues" evidence="5">
    <location>
        <begin position="236"/>
        <end position="260"/>
    </location>
</feature>
<evidence type="ECO:0000313" key="7">
    <source>
        <dbReference type="EMBL" id="KAG7479842.1"/>
    </source>
</evidence>
<evidence type="ECO:0000256" key="3">
    <source>
        <dbReference type="ARBA" id="ARBA00023242"/>
    </source>
</evidence>
<feature type="compositionally biased region" description="Polar residues" evidence="5">
    <location>
        <begin position="192"/>
        <end position="201"/>
    </location>
</feature>
<keyword evidence="8" id="KW-1185">Reference proteome</keyword>
<comment type="caution">
    <text evidence="7">The sequence shown here is derived from an EMBL/GenBank/DDBJ whole genome shotgun (WGS) entry which is preliminary data.</text>
</comment>
<feature type="region of interest" description="Disordered" evidence="5">
    <location>
        <begin position="85"/>
        <end position="133"/>
    </location>
</feature>
<dbReference type="PANTHER" id="PTHR13798:SF11">
    <property type="entry name" value="RNA-BINDING PROTEIN 7-RELATED"/>
    <property type="match status" value="1"/>
</dbReference>
<dbReference type="GO" id="GO:0000381">
    <property type="term" value="P:regulation of alternative mRNA splicing, via spliceosome"/>
    <property type="evidence" value="ECO:0007669"/>
    <property type="project" value="TreeGrafter"/>
</dbReference>
<reference evidence="7 8" key="1">
    <citation type="journal article" date="2021" name="Sci. Rep.">
        <title>Chromosome anchoring in Senegalese sole (Solea senegalensis) reveals sex-associated markers and genome rearrangements in flatfish.</title>
        <authorList>
            <person name="Guerrero-Cozar I."/>
            <person name="Gomez-Garrido J."/>
            <person name="Berbel C."/>
            <person name="Martinez-Blanch J.F."/>
            <person name="Alioto T."/>
            <person name="Claros M.G."/>
            <person name="Gagnaire P.A."/>
            <person name="Manchado M."/>
        </authorList>
    </citation>
    <scope>NUCLEOTIDE SEQUENCE [LARGE SCALE GENOMIC DNA]</scope>
    <source>
        <strain evidence="7">Sse05_10M</strain>
    </source>
</reference>
<dbReference type="CDD" id="cd12336">
    <property type="entry name" value="RRM_RBM7_like"/>
    <property type="match status" value="1"/>
</dbReference>
<dbReference type="GO" id="GO:0005654">
    <property type="term" value="C:nucleoplasm"/>
    <property type="evidence" value="ECO:0007669"/>
    <property type="project" value="UniProtKB-SubCell"/>
</dbReference>
<evidence type="ECO:0000259" key="6">
    <source>
        <dbReference type="PROSITE" id="PS50102"/>
    </source>
</evidence>
<name>A0AAV6Q207_SOLSE</name>
<dbReference type="InterPro" id="IPR052285">
    <property type="entry name" value="NEXT_complex_subunit"/>
</dbReference>
<feature type="compositionally biased region" description="Low complexity" evidence="5">
    <location>
        <begin position="85"/>
        <end position="100"/>
    </location>
</feature>
<dbReference type="PANTHER" id="PTHR13798">
    <property type="entry name" value="RNA BINDING MOTIF RBM PROTEIN -RELATED"/>
    <property type="match status" value="1"/>
</dbReference>
<feature type="compositionally biased region" description="Basic and acidic residues" evidence="5">
    <location>
        <begin position="217"/>
        <end position="229"/>
    </location>
</feature>
<gene>
    <name evidence="7" type="ORF">JOB18_036497</name>
</gene>
<feature type="domain" description="RRM" evidence="6">
    <location>
        <begin position="9"/>
        <end position="86"/>
    </location>
</feature>
<dbReference type="AlphaFoldDB" id="A0AAV6Q207"/>
<keyword evidence="2 4" id="KW-0694">RNA-binding</keyword>
<dbReference type="SMART" id="SM00360">
    <property type="entry name" value="RRM"/>
    <property type="match status" value="1"/>
</dbReference>
<dbReference type="EMBL" id="JAGKHQ010000020">
    <property type="protein sequence ID" value="KAG7479842.1"/>
    <property type="molecule type" value="Genomic_DNA"/>
</dbReference>
<accession>A0AAV6Q207</accession>
<proteinExistence type="predicted"/>
<evidence type="ECO:0000256" key="4">
    <source>
        <dbReference type="PROSITE-ProRule" id="PRU00176"/>
    </source>
</evidence>
<keyword evidence="3" id="KW-0539">Nucleus</keyword>
<evidence type="ECO:0000256" key="1">
    <source>
        <dbReference type="ARBA" id="ARBA00004642"/>
    </source>
</evidence>
<dbReference type="GO" id="GO:0003727">
    <property type="term" value="F:single-stranded RNA binding"/>
    <property type="evidence" value="ECO:0007669"/>
    <property type="project" value="TreeGrafter"/>
</dbReference>
<dbReference type="Proteomes" id="UP000693946">
    <property type="component" value="Linkage Group LG8"/>
</dbReference>
<protein>
    <submittedName>
        <fullName evidence="7">RNA-binding protein 7</fullName>
    </submittedName>
</protein>